<evidence type="ECO:0000313" key="7">
    <source>
        <dbReference type="EMBL" id="TCL05869.1"/>
    </source>
</evidence>
<evidence type="ECO:0000256" key="3">
    <source>
        <dbReference type="ARBA" id="ARBA00023082"/>
    </source>
</evidence>
<dbReference type="Proteomes" id="UP000294555">
    <property type="component" value="Unassembled WGS sequence"/>
</dbReference>
<dbReference type="InterPro" id="IPR014284">
    <property type="entry name" value="RNA_pol_sigma-70_dom"/>
</dbReference>
<dbReference type="InterPro" id="IPR013249">
    <property type="entry name" value="RNA_pol_sigma70_r4_t2"/>
</dbReference>
<keyword evidence="4" id="KW-0804">Transcription</keyword>
<dbReference type="EMBL" id="SJOI01000001">
    <property type="protein sequence ID" value="TCL05869.1"/>
    <property type="molecule type" value="Genomic_DNA"/>
</dbReference>
<feature type="domain" description="RNA polymerase sigma factor 70 region 4 type 2" evidence="6">
    <location>
        <begin position="119"/>
        <end position="171"/>
    </location>
</feature>
<comment type="caution">
    <text evidence="7">The sequence shown here is derived from an EMBL/GenBank/DDBJ whole genome shotgun (WGS) entry which is preliminary data.</text>
</comment>
<comment type="similarity">
    <text evidence="1">Belongs to the sigma-70 factor family. ECF subfamily.</text>
</comment>
<keyword evidence="3" id="KW-0731">Sigma factor</keyword>
<dbReference type="InterPro" id="IPR036388">
    <property type="entry name" value="WH-like_DNA-bd_sf"/>
</dbReference>
<evidence type="ECO:0000259" key="5">
    <source>
        <dbReference type="Pfam" id="PF04542"/>
    </source>
</evidence>
<dbReference type="InterPro" id="IPR007627">
    <property type="entry name" value="RNA_pol_sigma70_r2"/>
</dbReference>
<gene>
    <name evidence="7" type="ORF">EZJ58_4091</name>
</gene>
<dbReference type="NCBIfam" id="TIGR02937">
    <property type="entry name" value="sigma70-ECF"/>
    <property type="match status" value="1"/>
</dbReference>
<proteinExistence type="inferred from homology"/>
<dbReference type="GO" id="GO:0016987">
    <property type="term" value="F:sigma factor activity"/>
    <property type="evidence" value="ECO:0007669"/>
    <property type="project" value="UniProtKB-KW"/>
</dbReference>
<dbReference type="Gene3D" id="1.10.10.10">
    <property type="entry name" value="Winged helix-like DNA-binding domain superfamily/Winged helix DNA-binding domain"/>
    <property type="match status" value="1"/>
</dbReference>
<dbReference type="AlphaFoldDB" id="A0A4R1NFZ3"/>
<name>A0A4R1NFZ3_9GAMM</name>
<dbReference type="PANTHER" id="PTHR43133">
    <property type="entry name" value="RNA POLYMERASE ECF-TYPE SIGMA FACTO"/>
    <property type="match status" value="1"/>
</dbReference>
<dbReference type="OrthoDB" id="9797134at2"/>
<dbReference type="InterPro" id="IPR039425">
    <property type="entry name" value="RNA_pol_sigma-70-like"/>
</dbReference>
<evidence type="ECO:0000256" key="1">
    <source>
        <dbReference type="ARBA" id="ARBA00010641"/>
    </source>
</evidence>
<dbReference type="SUPFAM" id="SSF88946">
    <property type="entry name" value="Sigma2 domain of RNA polymerase sigma factors"/>
    <property type="match status" value="1"/>
</dbReference>
<dbReference type="RefSeq" id="WP_132924804.1">
    <property type="nucleotide sequence ID" value="NZ_SJOI01000001.1"/>
</dbReference>
<keyword evidence="2" id="KW-0805">Transcription regulation</keyword>
<evidence type="ECO:0000256" key="2">
    <source>
        <dbReference type="ARBA" id="ARBA00023015"/>
    </source>
</evidence>
<dbReference type="GO" id="GO:0003677">
    <property type="term" value="F:DNA binding"/>
    <property type="evidence" value="ECO:0007669"/>
    <property type="project" value="InterPro"/>
</dbReference>
<accession>A0A4R1NFZ3</accession>
<keyword evidence="8" id="KW-1185">Reference proteome</keyword>
<evidence type="ECO:0000313" key="8">
    <source>
        <dbReference type="Proteomes" id="UP000294555"/>
    </source>
</evidence>
<dbReference type="InterPro" id="IPR013325">
    <property type="entry name" value="RNA_pol_sigma_r2"/>
</dbReference>
<dbReference type="PANTHER" id="PTHR43133:SF63">
    <property type="entry name" value="RNA POLYMERASE SIGMA FACTOR FECI-RELATED"/>
    <property type="match status" value="1"/>
</dbReference>
<dbReference type="GO" id="GO:0006352">
    <property type="term" value="P:DNA-templated transcription initiation"/>
    <property type="evidence" value="ECO:0007669"/>
    <property type="project" value="InterPro"/>
</dbReference>
<organism evidence="7 8">
    <name type="scientific">Sodalis ligni</name>
    <dbReference type="NCBI Taxonomy" id="2697027"/>
    <lineage>
        <taxon>Bacteria</taxon>
        <taxon>Pseudomonadati</taxon>
        <taxon>Pseudomonadota</taxon>
        <taxon>Gammaproteobacteria</taxon>
        <taxon>Enterobacterales</taxon>
        <taxon>Bruguierivoracaceae</taxon>
        <taxon>Sodalis</taxon>
    </lineage>
</organism>
<dbReference type="Pfam" id="PF08281">
    <property type="entry name" value="Sigma70_r4_2"/>
    <property type="match status" value="1"/>
</dbReference>
<dbReference type="Gene3D" id="1.10.1740.10">
    <property type="match status" value="1"/>
</dbReference>
<dbReference type="SUPFAM" id="SSF88659">
    <property type="entry name" value="Sigma3 and sigma4 domains of RNA polymerase sigma factors"/>
    <property type="match status" value="1"/>
</dbReference>
<feature type="domain" description="RNA polymerase sigma-70 region 2" evidence="5">
    <location>
        <begin position="26"/>
        <end position="84"/>
    </location>
</feature>
<sequence>MGIVSYRVLRDVDRENKKVRLQFLACYDALRKRLKYRLGSEDLANDVLHETWLRVERMDDAQSVYNPAAYLYRTALNVANDQYQNTPRLLLVGEIDELLQVEDELQDPARITAGRNELDELREALRLLPYRQREILIASRMDDRPHREIALRFHISTRMVEKELKAALEFCGRRLQRKVVQRFGPGAGKTS</sequence>
<protein>
    <submittedName>
        <fullName evidence="7">RNA polymerase sigma-70 factor (ECF subfamily)</fullName>
    </submittedName>
</protein>
<dbReference type="InterPro" id="IPR013324">
    <property type="entry name" value="RNA_pol_sigma_r3/r4-like"/>
</dbReference>
<evidence type="ECO:0000256" key="4">
    <source>
        <dbReference type="ARBA" id="ARBA00023163"/>
    </source>
</evidence>
<dbReference type="Pfam" id="PF04542">
    <property type="entry name" value="Sigma70_r2"/>
    <property type="match status" value="1"/>
</dbReference>
<evidence type="ECO:0000259" key="6">
    <source>
        <dbReference type="Pfam" id="PF08281"/>
    </source>
</evidence>
<reference evidence="7 8" key="1">
    <citation type="submission" date="2019-02" db="EMBL/GenBank/DDBJ databases">
        <title>Investigation of anaerobic lignin degradation for improved lignocellulosic biofuels.</title>
        <authorList>
            <person name="Deangelis K."/>
        </authorList>
    </citation>
    <scope>NUCLEOTIDE SEQUENCE [LARGE SCALE GENOMIC DNA]</scope>
    <source>
        <strain evidence="7 8">159R</strain>
    </source>
</reference>